<evidence type="ECO:0000313" key="5">
    <source>
        <dbReference type="EMBL" id="RKQ72405.1"/>
    </source>
</evidence>
<keyword evidence="2 5" id="KW-0238">DNA-binding</keyword>
<dbReference type="InterPro" id="IPR000551">
    <property type="entry name" value="MerR-type_HTH_dom"/>
</dbReference>
<name>A0A420WNF6_9PROT</name>
<dbReference type="InterPro" id="IPR015358">
    <property type="entry name" value="Tscrpt_reg_MerR_DNA-bd"/>
</dbReference>
<dbReference type="InterPro" id="IPR009061">
    <property type="entry name" value="DNA-bd_dom_put_sf"/>
</dbReference>
<evidence type="ECO:0000259" key="4">
    <source>
        <dbReference type="PROSITE" id="PS50937"/>
    </source>
</evidence>
<dbReference type="GO" id="GO:0003677">
    <property type="term" value="F:DNA binding"/>
    <property type="evidence" value="ECO:0007669"/>
    <property type="project" value="UniProtKB-KW"/>
</dbReference>
<dbReference type="Pfam" id="PF09278">
    <property type="entry name" value="MerR-DNA-bind"/>
    <property type="match status" value="1"/>
</dbReference>
<evidence type="ECO:0000256" key="3">
    <source>
        <dbReference type="ARBA" id="ARBA00023163"/>
    </source>
</evidence>
<dbReference type="GO" id="GO:0003700">
    <property type="term" value="F:DNA-binding transcription factor activity"/>
    <property type="evidence" value="ECO:0007669"/>
    <property type="project" value="InterPro"/>
</dbReference>
<dbReference type="Gene3D" id="1.10.1660.10">
    <property type="match status" value="1"/>
</dbReference>
<feature type="domain" description="HTH merR-type" evidence="4">
    <location>
        <begin position="3"/>
        <end position="72"/>
    </location>
</feature>
<sequence length="147" mass="16597">MASYGIRDMAREAGCNEQTVRWYEEQGLLPPVSRTAGGQRRYDEHHRRHLNFLRHARELGFSLDSIRELLTLYRTPEESCAAADRIADRHLADVRHKIARLQALEAELVRMVAACDGGSVADCRVIETLADHSHSHCLAPDHQTATV</sequence>
<comment type="caution">
    <text evidence="5">The sequence shown here is derived from an EMBL/GenBank/DDBJ whole genome shotgun (WGS) entry which is preliminary data.</text>
</comment>
<dbReference type="RefSeq" id="WP_121216803.1">
    <property type="nucleotide sequence ID" value="NZ_RBIG01000001.1"/>
</dbReference>
<accession>A0A420WNF6</accession>
<organism evidence="5 6">
    <name type="scientific">Oceanibaculum indicum</name>
    <dbReference type="NCBI Taxonomy" id="526216"/>
    <lineage>
        <taxon>Bacteria</taxon>
        <taxon>Pseudomonadati</taxon>
        <taxon>Pseudomonadota</taxon>
        <taxon>Alphaproteobacteria</taxon>
        <taxon>Rhodospirillales</taxon>
        <taxon>Oceanibaculaceae</taxon>
        <taxon>Oceanibaculum</taxon>
    </lineage>
</organism>
<protein>
    <submittedName>
        <fullName evidence="5">DNA-binding transcriptional MerR regulator</fullName>
    </submittedName>
</protein>
<dbReference type="Pfam" id="PF00376">
    <property type="entry name" value="MerR"/>
    <property type="match status" value="1"/>
</dbReference>
<dbReference type="PRINTS" id="PR00040">
    <property type="entry name" value="HTHMERR"/>
</dbReference>
<keyword evidence="1" id="KW-0805">Transcription regulation</keyword>
<dbReference type="Proteomes" id="UP000277424">
    <property type="component" value="Unassembled WGS sequence"/>
</dbReference>
<dbReference type="PANTHER" id="PTHR30204">
    <property type="entry name" value="REDOX-CYCLING DRUG-SENSING TRANSCRIPTIONAL ACTIVATOR SOXR"/>
    <property type="match status" value="1"/>
</dbReference>
<gene>
    <name evidence="5" type="ORF">BCL74_0170</name>
</gene>
<keyword evidence="3" id="KW-0804">Transcription</keyword>
<dbReference type="PANTHER" id="PTHR30204:SF92">
    <property type="entry name" value="HTH-TYPE TRANSCRIPTIONAL REGULATOR ZNTR"/>
    <property type="match status" value="1"/>
</dbReference>
<dbReference type="CDD" id="cd04785">
    <property type="entry name" value="HTH_CadR-PbrR-like"/>
    <property type="match status" value="1"/>
</dbReference>
<proteinExistence type="predicted"/>
<dbReference type="PROSITE" id="PS50937">
    <property type="entry name" value="HTH_MERR_2"/>
    <property type="match status" value="1"/>
</dbReference>
<dbReference type="EMBL" id="RBIG01000001">
    <property type="protein sequence ID" value="RKQ72405.1"/>
    <property type="molecule type" value="Genomic_DNA"/>
</dbReference>
<evidence type="ECO:0000313" key="6">
    <source>
        <dbReference type="Proteomes" id="UP000277424"/>
    </source>
</evidence>
<dbReference type="AlphaFoldDB" id="A0A420WNF6"/>
<reference evidence="5 6" key="1">
    <citation type="submission" date="2018-10" db="EMBL/GenBank/DDBJ databases">
        <title>Comparative analysis of microorganisms from saline springs in Andes Mountain Range, Colombia.</title>
        <authorList>
            <person name="Rubin E."/>
        </authorList>
    </citation>
    <scope>NUCLEOTIDE SEQUENCE [LARGE SCALE GENOMIC DNA]</scope>
    <source>
        <strain evidence="5 6">USBA 36</strain>
    </source>
</reference>
<dbReference type="SUPFAM" id="SSF46955">
    <property type="entry name" value="Putative DNA-binding domain"/>
    <property type="match status" value="1"/>
</dbReference>
<dbReference type="InterPro" id="IPR047057">
    <property type="entry name" value="MerR_fam"/>
</dbReference>
<dbReference type="SMART" id="SM00422">
    <property type="entry name" value="HTH_MERR"/>
    <property type="match status" value="1"/>
</dbReference>
<evidence type="ECO:0000256" key="2">
    <source>
        <dbReference type="ARBA" id="ARBA00023125"/>
    </source>
</evidence>
<dbReference type="OrthoDB" id="9802944at2"/>
<evidence type="ECO:0000256" key="1">
    <source>
        <dbReference type="ARBA" id="ARBA00023015"/>
    </source>
</evidence>